<feature type="transmembrane region" description="Helical" evidence="1">
    <location>
        <begin position="829"/>
        <end position="856"/>
    </location>
</feature>
<feature type="signal peptide" evidence="2">
    <location>
        <begin position="1"/>
        <end position="16"/>
    </location>
</feature>
<dbReference type="Pfam" id="PF23665">
    <property type="entry name" value="CDCP1_CUB_6"/>
    <property type="match status" value="2"/>
</dbReference>
<comment type="caution">
    <text evidence="6">The sequence shown here is derived from an EMBL/GenBank/DDBJ whole genome shotgun (WGS) entry which is preliminary data.</text>
</comment>
<keyword evidence="1" id="KW-1133">Transmembrane helix</keyword>
<feature type="domain" description="CDCP1 third and sixth CUB" evidence="3">
    <location>
        <begin position="709"/>
        <end position="821"/>
    </location>
</feature>
<evidence type="ECO:0000313" key="6">
    <source>
        <dbReference type="EMBL" id="KAK6323581.1"/>
    </source>
</evidence>
<evidence type="ECO:0008006" key="8">
    <source>
        <dbReference type="Google" id="ProtNLM"/>
    </source>
</evidence>
<gene>
    <name evidence="6" type="ORF">J4Q44_G00059200</name>
</gene>
<reference evidence="6 7" key="1">
    <citation type="submission" date="2021-04" db="EMBL/GenBank/DDBJ databases">
        <authorList>
            <person name="De Guttry C."/>
            <person name="Zahm M."/>
            <person name="Klopp C."/>
            <person name="Cabau C."/>
            <person name="Louis A."/>
            <person name="Berthelot C."/>
            <person name="Parey E."/>
            <person name="Roest Crollius H."/>
            <person name="Montfort J."/>
            <person name="Robinson-Rechavi M."/>
            <person name="Bucao C."/>
            <person name="Bouchez O."/>
            <person name="Gislard M."/>
            <person name="Lluch J."/>
            <person name="Milhes M."/>
            <person name="Lampietro C."/>
            <person name="Lopez Roques C."/>
            <person name="Donnadieu C."/>
            <person name="Braasch I."/>
            <person name="Desvignes T."/>
            <person name="Postlethwait J."/>
            <person name="Bobe J."/>
            <person name="Wedekind C."/>
            <person name="Guiguen Y."/>
        </authorList>
    </citation>
    <scope>NUCLEOTIDE SEQUENCE [LARGE SCALE GENOMIC DNA]</scope>
    <source>
        <strain evidence="6">Cs_M1</strain>
        <tissue evidence="6">Blood</tissue>
    </source>
</reference>
<organism evidence="6 7">
    <name type="scientific">Coregonus suidteri</name>
    <dbReference type="NCBI Taxonomy" id="861788"/>
    <lineage>
        <taxon>Eukaryota</taxon>
        <taxon>Metazoa</taxon>
        <taxon>Chordata</taxon>
        <taxon>Craniata</taxon>
        <taxon>Vertebrata</taxon>
        <taxon>Euteleostomi</taxon>
        <taxon>Actinopterygii</taxon>
        <taxon>Neopterygii</taxon>
        <taxon>Teleostei</taxon>
        <taxon>Protacanthopterygii</taxon>
        <taxon>Salmoniformes</taxon>
        <taxon>Salmonidae</taxon>
        <taxon>Coregoninae</taxon>
        <taxon>Coregonus</taxon>
    </lineage>
</organism>
<evidence type="ECO:0000256" key="2">
    <source>
        <dbReference type="SAM" id="SignalP"/>
    </source>
</evidence>
<dbReference type="Pfam" id="PF23668">
    <property type="entry name" value="CUB_CDCP1_2"/>
    <property type="match status" value="3"/>
</dbReference>
<dbReference type="Pfam" id="PF23667">
    <property type="entry name" value="CUB_CDCP1_1"/>
    <property type="match status" value="2"/>
</dbReference>
<dbReference type="AlphaFoldDB" id="A0AAN8NAU7"/>
<proteinExistence type="predicted"/>
<feature type="domain" description="CDCP1 third and sixth CUB" evidence="3">
    <location>
        <begin position="406"/>
        <end position="507"/>
    </location>
</feature>
<keyword evidence="7" id="KW-1185">Reference proteome</keyword>
<dbReference type="PANTHER" id="PTHR14477">
    <property type="entry name" value="CUB DOMAIN-CONTAINING PROTEIN 1"/>
    <property type="match status" value="1"/>
</dbReference>
<dbReference type="InterPro" id="IPR038811">
    <property type="entry name" value="CDCP1"/>
</dbReference>
<keyword evidence="2" id="KW-0732">Signal</keyword>
<accession>A0AAN8NAU7</accession>
<dbReference type="InterPro" id="IPR056268">
    <property type="entry name" value="CUB_CDCP1_1st"/>
</dbReference>
<evidence type="ECO:0000313" key="7">
    <source>
        <dbReference type="Proteomes" id="UP001356427"/>
    </source>
</evidence>
<dbReference type="Proteomes" id="UP001356427">
    <property type="component" value="Unassembled WGS sequence"/>
</dbReference>
<dbReference type="PANTHER" id="PTHR14477:SF1">
    <property type="entry name" value="CUB DOMAIN-CONTAINING PROTEIN 1"/>
    <property type="match status" value="1"/>
</dbReference>
<feature type="domain" description="CDCP1 second and fifth CUB" evidence="5">
    <location>
        <begin position="101"/>
        <end position="206"/>
    </location>
</feature>
<dbReference type="InterPro" id="IPR056266">
    <property type="entry name" value="CDCP1_CUB_3rd_6th"/>
</dbReference>
<keyword evidence="1" id="KW-0812">Transmembrane</keyword>
<sequence>MLLLGIVTLLLNMSECLRMTVRPDKDATVTVSSSLFLPLEQCSVCTVSGAENDTQTACHSSLTLVPDEDVTLLFNCTEPPQSAFVILIHRKIECTNDTCSPAAGAAQPSLFSEFIRTLVWGLSVPEKTVLSLDFPGDRLKEMTESELCQDGYQYTVTRTSTEGEVKTQTYCRNGLVAHLHIPSQATVSLQVQKGREVDSSVFTATAKPIKKQSRMISVTPEPDTIVTISRDTKAKECSVCVGEGPTCNPKELVLRTARNTSVKFTCPQPQDVFSVQINREIDCTEIACTGNIVQAESSLFPDFNRSFTWDLKVPPGLAFQLDFPSPGMRQIPPSETCPDEHTYTIITYQRTGPTTIGIFCPDGTITTVQVLYKGRVSLQVPGDRKLEPLDFKVTVGPEIKMLAVVKANLPRGVSDTDFFSANYPRGFPDDDLMRWDFTVPGMHNYTVNFLNHTESFCRKKEVMVMYHKAHGKVGIQKTLVDTQPTHRQGSFTMTLFNCETDRTKPGLSLNFRVSVMRSGHPVVCTVNPSEEEGPVLHIEKRGSDPYCEMRKNSVIQEKITVPSGTKARLSFLDCPSEDLRLTARKTIGCQSLDSCSVSGTLLTVPKMPTCLPTLLQSFTWHLIIPVYGTVDLLSPTGNLRQSLPGQECNGSVSLHVAEGDGSSIGYFCSEGSIRKVQVHSNVSVTATAKDLSLIQGPFLNVSFSEKISDSIIYTVQPRMGSPALLATPNWPSGMKPYSTVSWIINLPGHLQADLLLTNISQPKCGQGHTFIKVQTLGSPEEILSRREDKESEDKLMVPESFYLNMSNCMPEDGHFSVLSKVTLQKTSKLLMSGILGAVGAVLLLMIIVLTVVCLVLRKKKRKMVNEASIYIGKGNIFIPGDSVFPKSRSDNESHVYASIEDTMVYSHLLREPSYVGTIQDHFQGQPVDTYRTFMALQDGVPEITETAADHEPELVPEKDMYRSFLDPSETFIPSRPRTPIDRQDSMGFMDRRMVDNELYTFKSTGDINTIRLSGANQILDPETIDSEGEESI</sequence>
<evidence type="ECO:0000259" key="5">
    <source>
        <dbReference type="Pfam" id="PF23668"/>
    </source>
</evidence>
<feature type="domain" description="CDCP1 second and fifth CUB" evidence="5">
    <location>
        <begin position="603"/>
        <end position="692"/>
    </location>
</feature>
<feature type="chain" id="PRO_5043034092" description="CUB domain-containing protein 1-like" evidence="2">
    <location>
        <begin position="17"/>
        <end position="1032"/>
    </location>
</feature>
<feature type="domain" description="CDCP1 first CUB" evidence="4">
    <location>
        <begin position="214"/>
        <end position="283"/>
    </location>
</feature>
<name>A0AAN8NAU7_9TELE</name>
<dbReference type="EMBL" id="JAGTTL010000004">
    <property type="protein sequence ID" value="KAK6323581.1"/>
    <property type="molecule type" value="Genomic_DNA"/>
</dbReference>
<feature type="domain" description="CDCP1 first CUB" evidence="4">
    <location>
        <begin position="18"/>
        <end position="94"/>
    </location>
</feature>
<evidence type="ECO:0000259" key="4">
    <source>
        <dbReference type="Pfam" id="PF23667"/>
    </source>
</evidence>
<protein>
    <recommendedName>
        <fullName evidence="8">CUB domain-containing protein 1-like</fullName>
    </recommendedName>
</protein>
<dbReference type="InterPro" id="IPR056269">
    <property type="entry name" value="CUB_CDCP1_2nd_5th"/>
</dbReference>
<evidence type="ECO:0000259" key="3">
    <source>
        <dbReference type="Pfam" id="PF23665"/>
    </source>
</evidence>
<keyword evidence="1" id="KW-0472">Membrane</keyword>
<feature type="domain" description="CDCP1 second and fifth CUB" evidence="5">
    <location>
        <begin position="291"/>
        <end position="396"/>
    </location>
</feature>
<evidence type="ECO:0000256" key="1">
    <source>
        <dbReference type="SAM" id="Phobius"/>
    </source>
</evidence>